<dbReference type="Pfam" id="PF04577">
    <property type="entry name" value="Glyco_transf_61"/>
    <property type="match status" value="1"/>
</dbReference>
<sequence length="731" mass="84898">MRGRITGIHILEIAVAFSILMSVGVVLTSRKKNTTNTTLKFDEFNPCYHLREASSENYTVTIKFSRPIPEKHQKVLNSYFGYQTMSFGLPLVMRPGIPRLLSASQLSLKLEFPLPFIQNYTGFLVCVDPSHFKPSPFQIPKDILPEVDNYLPLEVSVLDFYDKMNSIPKNGQNFEGNEFLENKENLSNHEKKKNLKILEYPKNDDHQKKDDQNTLGIHWSQMKCFGNSFETRFCDMRRVAIYRNIFVFATEADYIFPEPFLSAGARSAPFDREEGRLIYEPVVIHEPITEIARQNQRNIHNSDEYDQKALKILDSGENNQNQNNVKQNNENQNQNNENHKQNNENQNQNNENHKQNNENQNQNNENQNQNHNNENQNHNHNNENQNQNNEHVDDKNIGHRQAHTKSKFEHLSNISYVIARFYNSRMLWHTTFDFLVPAFHTFQLFEKDFENGFYENRHVFLRDYDFDAFPELISSMSTHRVVELYLDNVTRLFDRVIVGLEKLEKNPSAARTSDEMLNIQYDFRNDTAIMLRNSVLKSLNVQPEPIDSFSPLVLIVERLGTSRLFLNIDEIEEYMLSRCDFCRVKRVDFAEYSVPEQIELTSSASVLFGAHGSGLSNCLWMPPSTPEAPTALIEVLPHGYHCRDWFHGAANVSRVDYYSVMSGKKGIHKDLPEEQKNHIKSCWERKELCSTFVCHDTLRDQNISMEIGSFSSVWMSVVGKLKKAQRLADAI</sequence>
<reference evidence="11" key="1">
    <citation type="submission" date="2016-10" db="EMBL/GenBank/DDBJ databases">
        <authorList>
            <person name="Benchimol M."/>
            <person name="Almeida L.G."/>
            <person name="Vasconcelos A.T."/>
            <person name="Perreira-Neves A."/>
            <person name="Rosa I.A."/>
            <person name="Tasca T."/>
            <person name="Bogo M.R."/>
            <person name="de Souza W."/>
        </authorList>
    </citation>
    <scope>NUCLEOTIDE SEQUENCE [LARGE SCALE GENOMIC DNA]</scope>
    <source>
        <strain evidence="11">K</strain>
    </source>
</reference>
<keyword evidence="4 9" id="KW-0812">Transmembrane</keyword>
<feature type="compositionally biased region" description="Low complexity" evidence="8">
    <location>
        <begin position="357"/>
        <end position="389"/>
    </location>
</feature>
<comment type="subcellular location">
    <subcellularLocation>
        <location evidence="1">Membrane</location>
        <topology evidence="1">Single-pass membrane protein</topology>
    </subcellularLocation>
</comment>
<evidence type="ECO:0000313" key="11">
    <source>
        <dbReference type="EMBL" id="OHS93311.1"/>
    </source>
</evidence>
<dbReference type="GO" id="GO:0016757">
    <property type="term" value="F:glycosyltransferase activity"/>
    <property type="evidence" value="ECO:0007669"/>
    <property type="project" value="UniProtKB-KW"/>
</dbReference>
<proteinExistence type="predicted"/>
<keyword evidence="2" id="KW-0328">Glycosyltransferase</keyword>
<dbReference type="RefSeq" id="XP_068346448.1">
    <property type="nucleotide sequence ID" value="XM_068496326.1"/>
</dbReference>
<dbReference type="GeneID" id="94831030"/>
<dbReference type="GO" id="GO:0016020">
    <property type="term" value="C:membrane"/>
    <property type="evidence" value="ECO:0007669"/>
    <property type="project" value="UniProtKB-SubCell"/>
</dbReference>
<evidence type="ECO:0000256" key="3">
    <source>
        <dbReference type="ARBA" id="ARBA00022679"/>
    </source>
</evidence>
<evidence type="ECO:0000256" key="2">
    <source>
        <dbReference type="ARBA" id="ARBA00022676"/>
    </source>
</evidence>
<evidence type="ECO:0000256" key="7">
    <source>
        <dbReference type="ARBA" id="ARBA00023180"/>
    </source>
</evidence>
<dbReference type="OrthoDB" id="529273at2759"/>
<feature type="transmembrane region" description="Helical" evidence="9">
    <location>
        <begin position="7"/>
        <end position="27"/>
    </location>
</feature>
<dbReference type="InterPro" id="IPR007657">
    <property type="entry name" value="Glycosyltransferase_61"/>
</dbReference>
<keyword evidence="5 9" id="KW-1133">Transmembrane helix</keyword>
<feature type="region of interest" description="Disordered" evidence="8">
    <location>
        <begin position="317"/>
        <end position="393"/>
    </location>
</feature>
<dbReference type="EMBL" id="MLAK01001415">
    <property type="protein sequence ID" value="OHS93311.1"/>
    <property type="molecule type" value="Genomic_DNA"/>
</dbReference>
<feature type="compositionally biased region" description="Low complexity" evidence="8">
    <location>
        <begin position="317"/>
        <end position="336"/>
    </location>
</feature>
<protein>
    <recommendedName>
        <fullName evidence="10">Glycosyltransferase 61 catalytic domain-containing protein</fullName>
    </recommendedName>
</protein>
<gene>
    <name evidence="11" type="ORF">TRFO_11941</name>
</gene>
<dbReference type="PANTHER" id="PTHR20961:SF38">
    <property type="entry name" value="PROTEIN O-LINKED-MANNOSE BETA-1,4-N-ACETYLGLUCOSAMINYLTRANSFERASE 2"/>
    <property type="match status" value="1"/>
</dbReference>
<evidence type="ECO:0000256" key="8">
    <source>
        <dbReference type="SAM" id="MobiDB-lite"/>
    </source>
</evidence>
<dbReference type="AlphaFoldDB" id="A0A1J4J585"/>
<organism evidence="11 12">
    <name type="scientific">Tritrichomonas foetus</name>
    <dbReference type="NCBI Taxonomy" id="1144522"/>
    <lineage>
        <taxon>Eukaryota</taxon>
        <taxon>Metamonada</taxon>
        <taxon>Parabasalia</taxon>
        <taxon>Tritrichomonadida</taxon>
        <taxon>Tritrichomonadidae</taxon>
        <taxon>Tritrichomonas</taxon>
    </lineage>
</organism>
<evidence type="ECO:0000256" key="6">
    <source>
        <dbReference type="ARBA" id="ARBA00023136"/>
    </source>
</evidence>
<evidence type="ECO:0000256" key="9">
    <source>
        <dbReference type="SAM" id="Phobius"/>
    </source>
</evidence>
<evidence type="ECO:0000256" key="4">
    <source>
        <dbReference type="ARBA" id="ARBA00022692"/>
    </source>
</evidence>
<accession>A0A1J4J585</accession>
<name>A0A1J4J585_9EUKA</name>
<dbReference type="PANTHER" id="PTHR20961">
    <property type="entry name" value="GLYCOSYLTRANSFERASE"/>
    <property type="match status" value="1"/>
</dbReference>
<evidence type="ECO:0000256" key="5">
    <source>
        <dbReference type="ARBA" id="ARBA00022989"/>
    </source>
</evidence>
<feature type="domain" description="Glycosyltransferase 61 catalytic" evidence="10">
    <location>
        <begin position="518"/>
        <end position="625"/>
    </location>
</feature>
<evidence type="ECO:0000313" key="12">
    <source>
        <dbReference type="Proteomes" id="UP000179807"/>
    </source>
</evidence>
<dbReference type="InterPro" id="IPR049625">
    <property type="entry name" value="Glyco_transf_61_cat"/>
</dbReference>
<dbReference type="VEuPathDB" id="TrichDB:TRFO_11941"/>
<keyword evidence="7" id="KW-0325">Glycoprotein</keyword>
<keyword evidence="12" id="KW-1185">Reference proteome</keyword>
<comment type="caution">
    <text evidence="11">The sequence shown here is derived from an EMBL/GenBank/DDBJ whole genome shotgun (WGS) entry which is preliminary data.</text>
</comment>
<keyword evidence="3" id="KW-0808">Transferase</keyword>
<evidence type="ECO:0000256" key="1">
    <source>
        <dbReference type="ARBA" id="ARBA00004167"/>
    </source>
</evidence>
<evidence type="ECO:0000259" key="10">
    <source>
        <dbReference type="Pfam" id="PF04577"/>
    </source>
</evidence>
<dbReference type="Proteomes" id="UP000179807">
    <property type="component" value="Unassembled WGS sequence"/>
</dbReference>
<keyword evidence="6 9" id="KW-0472">Membrane</keyword>